<dbReference type="EMBL" id="JAZDUA010000184">
    <property type="protein sequence ID" value="KAK7865193.1"/>
    <property type="molecule type" value="Genomic_DNA"/>
</dbReference>
<sequence>MRAAVAAAMSTFLYTLLGLAAGSSLHCAERRDISPCSCRAQEPGQPLKVACERVAGLSAVLAALAGRFPPETEVALRVAYSELHDLPAHTFQQLGLSIHTLMLNHDNLSALPEEAFSGLGRTEYLSLADNVLTLVPRAALRHMPRLRTLDLGRGAVAALHHGDLQDLPELQHLVLAGNALARLDAQSLPPALRHLHLGRNRLSALNGTLRGLSQLEWLFVNGNQLAQLDGELPAECAQLLLLHAASNRLRRLPAELRACAQLESLFAQGNELEALGGALQRARRLRRLHLSHNRIAQVSEDEFQELEALEELQLGHNRLRELNGSLLPLRALRCLNLTHNRFERFSLREILGLRRLFVIDLSANNISALAGHVAQNVVDAETRVVELRLEHNRLRALDGALMGLHGLQRLNLSHNLLEQIMPDDLIGLEGLRVLDISFNRLKTLEETSKTFLPSLEGLFASNNLLTSLQQDFHGLPTLCWADLANNQIETIGRELAAKTRCRIHGVLGTLRIYLYENPVRCDTNLIETVVAMEANFTKLYGLAPCVAENLTTSVAA</sequence>
<evidence type="ECO:0000256" key="4">
    <source>
        <dbReference type="SAM" id="SignalP"/>
    </source>
</evidence>
<name>A0AAN9VCK3_9ORTH</name>
<evidence type="ECO:0000313" key="7">
    <source>
        <dbReference type="Proteomes" id="UP001378592"/>
    </source>
</evidence>
<dbReference type="Pfam" id="PF13855">
    <property type="entry name" value="LRR_8"/>
    <property type="match status" value="4"/>
</dbReference>
<comment type="caution">
    <text evidence="5">The sequence shown here is derived from an EMBL/GenBank/DDBJ whole genome shotgun (WGS) entry which is preliminary data.</text>
</comment>
<evidence type="ECO:0000256" key="2">
    <source>
        <dbReference type="ARBA" id="ARBA00022729"/>
    </source>
</evidence>
<dbReference type="SMART" id="SM00364">
    <property type="entry name" value="LRR_BAC"/>
    <property type="match status" value="7"/>
</dbReference>
<dbReference type="PROSITE" id="PS51450">
    <property type="entry name" value="LRR"/>
    <property type="match status" value="1"/>
</dbReference>
<dbReference type="PANTHER" id="PTHR24373">
    <property type="entry name" value="SLIT RELATED LEUCINE-RICH REPEAT NEURONAL PROTEIN"/>
    <property type="match status" value="1"/>
</dbReference>
<dbReference type="AlphaFoldDB" id="A0AAN9VCK3"/>
<keyword evidence="1" id="KW-0433">Leucine-rich repeat</keyword>
<evidence type="ECO:0000313" key="6">
    <source>
        <dbReference type="EMBL" id="KAK7865193.1"/>
    </source>
</evidence>
<dbReference type="Gene3D" id="3.80.10.10">
    <property type="entry name" value="Ribonuclease Inhibitor"/>
    <property type="match status" value="3"/>
</dbReference>
<dbReference type="PANTHER" id="PTHR24373:SF398">
    <property type="entry name" value="LEUCINE-RICH REPEAT-CONTAINING G-PROTEIN COUPLED RECEPTOR 6"/>
    <property type="match status" value="1"/>
</dbReference>
<dbReference type="InterPro" id="IPR003591">
    <property type="entry name" value="Leu-rich_rpt_typical-subtyp"/>
</dbReference>
<accession>A0AAN9VCK3</accession>
<dbReference type="InterPro" id="IPR050328">
    <property type="entry name" value="Dev_Immune_Receptor"/>
</dbReference>
<keyword evidence="7" id="KW-1185">Reference proteome</keyword>
<feature type="signal peptide" evidence="4">
    <location>
        <begin position="1"/>
        <end position="22"/>
    </location>
</feature>
<dbReference type="InterPro" id="IPR032675">
    <property type="entry name" value="LRR_dom_sf"/>
</dbReference>
<keyword evidence="3" id="KW-0677">Repeat</keyword>
<proteinExistence type="predicted"/>
<dbReference type="SUPFAM" id="SSF52058">
    <property type="entry name" value="L domain-like"/>
    <property type="match status" value="2"/>
</dbReference>
<gene>
    <name evidence="6" type="ORF">R5R35_012048</name>
    <name evidence="5" type="ORF">R5R35_013016</name>
</gene>
<evidence type="ECO:0000256" key="3">
    <source>
        <dbReference type="ARBA" id="ARBA00022737"/>
    </source>
</evidence>
<dbReference type="EMBL" id="JAZDUA010000360">
    <property type="protein sequence ID" value="KAK7793800.1"/>
    <property type="molecule type" value="Genomic_DNA"/>
</dbReference>
<dbReference type="GO" id="GO:0005615">
    <property type="term" value="C:extracellular space"/>
    <property type="evidence" value="ECO:0007669"/>
    <property type="project" value="TreeGrafter"/>
</dbReference>
<organism evidence="5 7">
    <name type="scientific">Gryllus longicercus</name>
    <dbReference type="NCBI Taxonomy" id="2509291"/>
    <lineage>
        <taxon>Eukaryota</taxon>
        <taxon>Metazoa</taxon>
        <taxon>Ecdysozoa</taxon>
        <taxon>Arthropoda</taxon>
        <taxon>Hexapoda</taxon>
        <taxon>Insecta</taxon>
        <taxon>Pterygota</taxon>
        <taxon>Neoptera</taxon>
        <taxon>Polyneoptera</taxon>
        <taxon>Orthoptera</taxon>
        <taxon>Ensifera</taxon>
        <taxon>Gryllidea</taxon>
        <taxon>Grylloidea</taxon>
        <taxon>Gryllidae</taxon>
        <taxon>Gryllinae</taxon>
        <taxon>Gryllus</taxon>
    </lineage>
</organism>
<dbReference type="GO" id="GO:0031012">
    <property type="term" value="C:extracellular matrix"/>
    <property type="evidence" value="ECO:0007669"/>
    <property type="project" value="TreeGrafter"/>
</dbReference>
<dbReference type="SMART" id="SM00365">
    <property type="entry name" value="LRR_SD22"/>
    <property type="match status" value="5"/>
</dbReference>
<reference evidence="5 7" key="1">
    <citation type="submission" date="2024-03" db="EMBL/GenBank/DDBJ databases">
        <title>The genome assembly and annotation of the cricket Gryllus longicercus Weissman &amp; Gray.</title>
        <authorList>
            <person name="Szrajer S."/>
            <person name="Gray D."/>
            <person name="Ylla G."/>
        </authorList>
    </citation>
    <scope>NUCLEOTIDE SEQUENCE [LARGE SCALE GENOMIC DNA]</scope>
    <source>
        <strain evidence="5">DAG 2021-001</strain>
        <tissue evidence="5">Whole body minus gut</tissue>
    </source>
</reference>
<feature type="chain" id="PRO_5044711353" description="Insulin-like growth factor-binding protein complex acid labile subunit" evidence="4">
    <location>
        <begin position="23"/>
        <end position="556"/>
    </location>
</feature>
<dbReference type="Proteomes" id="UP001378592">
    <property type="component" value="Unassembled WGS sequence"/>
</dbReference>
<evidence type="ECO:0000313" key="5">
    <source>
        <dbReference type="EMBL" id="KAK7793800.1"/>
    </source>
</evidence>
<protein>
    <recommendedName>
        <fullName evidence="8">Insulin-like growth factor-binding protein complex acid labile subunit</fullName>
    </recommendedName>
</protein>
<dbReference type="SMART" id="SM00369">
    <property type="entry name" value="LRR_TYP"/>
    <property type="match status" value="15"/>
</dbReference>
<evidence type="ECO:0000256" key="1">
    <source>
        <dbReference type="ARBA" id="ARBA00022614"/>
    </source>
</evidence>
<evidence type="ECO:0008006" key="8">
    <source>
        <dbReference type="Google" id="ProtNLM"/>
    </source>
</evidence>
<keyword evidence="2 4" id="KW-0732">Signal</keyword>
<dbReference type="InterPro" id="IPR001611">
    <property type="entry name" value="Leu-rich_rpt"/>
</dbReference>